<sequence length="228" mass="24790">MPYLAHSNSDLNDSLCHEAKPASSEEPNIDGGMELEGNNALAVKETPLVHVGCEYNHNYWSTEYSPTKSEAPMPCVDQEAQTAGSNDSKAETADRTAKLSDSLTEGIWPVLSEEPNIKDKMVLDTNKSSAQEGALYIEKNKAVGRPGTNTILKDHLKNLVPFTEEWLAVVEACGQVVLEQKTGAVQNSPPDKTAPEPSPWSPVKRKAQDVGPFDCTKYSKSVRTSDTS</sequence>
<reference evidence="2" key="1">
    <citation type="submission" date="2014-09" db="EMBL/GenBank/DDBJ databases">
        <authorList>
            <person name="Magalhaes I.L.F."/>
            <person name="Oliveira U."/>
            <person name="Santos F.R."/>
            <person name="Vidigal T.H.D.A."/>
            <person name="Brescovit A.D."/>
            <person name="Santos A.J."/>
        </authorList>
    </citation>
    <scope>NUCLEOTIDE SEQUENCE</scope>
    <source>
        <tissue evidence="2">Shoot tissue taken approximately 20 cm above the soil surface</tissue>
    </source>
</reference>
<feature type="compositionally biased region" description="Polar residues" evidence="1">
    <location>
        <begin position="1"/>
        <end position="12"/>
    </location>
</feature>
<accession>A0A0A9CMW1</accession>
<organism evidence="2">
    <name type="scientific">Arundo donax</name>
    <name type="common">Giant reed</name>
    <name type="synonym">Donax arundinaceus</name>
    <dbReference type="NCBI Taxonomy" id="35708"/>
    <lineage>
        <taxon>Eukaryota</taxon>
        <taxon>Viridiplantae</taxon>
        <taxon>Streptophyta</taxon>
        <taxon>Embryophyta</taxon>
        <taxon>Tracheophyta</taxon>
        <taxon>Spermatophyta</taxon>
        <taxon>Magnoliopsida</taxon>
        <taxon>Liliopsida</taxon>
        <taxon>Poales</taxon>
        <taxon>Poaceae</taxon>
        <taxon>PACMAD clade</taxon>
        <taxon>Arundinoideae</taxon>
        <taxon>Arundineae</taxon>
        <taxon>Arundo</taxon>
    </lineage>
</organism>
<name>A0A0A9CMW1_ARUDO</name>
<proteinExistence type="predicted"/>
<dbReference type="GO" id="GO:0008017">
    <property type="term" value="F:microtubule binding"/>
    <property type="evidence" value="ECO:0007669"/>
    <property type="project" value="InterPro"/>
</dbReference>
<dbReference type="EMBL" id="GBRH01222107">
    <property type="protein sequence ID" value="JAD75788.1"/>
    <property type="molecule type" value="Transcribed_RNA"/>
</dbReference>
<protein>
    <submittedName>
        <fullName evidence="2">Uncharacterized protein</fullName>
    </submittedName>
</protein>
<dbReference type="PANTHER" id="PTHR33737">
    <property type="entry name" value="OS05G0121800 PROTEIN"/>
    <property type="match status" value="1"/>
</dbReference>
<feature type="region of interest" description="Disordered" evidence="1">
    <location>
        <begin position="182"/>
        <end position="228"/>
    </location>
</feature>
<reference evidence="2" key="2">
    <citation type="journal article" date="2015" name="Data Brief">
        <title>Shoot transcriptome of the giant reed, Arundo donax.</title>
        <authorList>
            <person name="Barrero R.A."/>
            <person name="Guerrero F.D."/>
            <person name="Moolhuijzen P."/>
            <person name="Goolsby J.A."/>
            <person name="Tidwell J."/>
            <person name="Bellgard S.E."/>
            <person name="Bellgard M.I."/>
        </authorList>
    </citation>
    <scope>NUCLEOTIDE SEQUENCE</scope>
    <source>
        <tissue evidence="2">Shoot tissue taken approximately 20 cm above the soil surface</tissue>
    </source>
</reference>
<feature type="region of interest" description="Disordered" evidence="1">
    <location>
        <begin position="1"/>
        <end position="29"/>
    </location>
</feature>
<dbReference type="AlphaFoldDB" id="A0A0A9CMW1"/>
<evidence type="ECO:0000256" key="1">
    <source>
        <dbReference type="SAM" id="MobiDB-lite"/>
    </source>
</evidence>
<feature type="compositionally biased region" description="Basic and acidic residues" evidence="1">
    <location>
        <begin position="88"/>
        <end position="98"/>
    </location>
</feature>
<dbReference type="PANTHER" id="PTHR33737:SF2">
    <property type="entry name" value="OS12G0102700 PROTEIN"/>
    <property type="match status" value="1"/>
</dbReference>
<feature type="region of interest" description="Disordered" evidence="1">
    <location>
        <begin position="78"/>
        <end position="98"/>
    </location>
</feature>
<evidence type="ECO:0000313" key="2">
    <source>
        <dbReference type="EMBL" id="JAD75788.1"/>
    </source>
</evidence>
<dbReference type="InterPro" id="IPR045882">
    <property type="entry name" value="GPT1/2"/>
</dbReference>
<feature type="compositionally biased region" description="Polar residues" evidence="1">
    <location>
        <begin position="218"/>
        <end position="228"/>
    </location>
</feature>